<keyword evidence="2" id="KW-1185">Reference proteome</keyword>
<dbReference type="AlphaFoldDB" id="A0A521FTJ7"/>
<gene>
    <name evidence="1" type="ORF">SAMN06265348_12330</name>
</gene>
<accession>A0A521FTJ7</accession>
<dbReference type="EMBL" id="FXTN01000023">
    <property type="protein sequence ID" value="SMO99555.1"/>
    <property type="molecule type" value="Genomic_DNA"/>
</dbReference>
<sequence length="43" mass="4985">MGYPISFEAPEGTVEYYDKVGEMNQRATAYLESFKWCRSVRSS</sequence>
<organism evidence="1 2">
    <name type="scientific">Pedobacter westerhofensis</name>
    <dbReference type="NCBI Taxonomy" id="425512"/>
    <lineage>
        <taxon>Bacteria</taxon>
        <taxon>Pseudomonadati</taxon>
        <taxon>Bacteroidota</taxon>
        <taxon>Sphingobacteriia</taxon>
        <taxon>Sphingobacteriales</taxon>
        <taxon>Sphingobacteriaceae</taxon>
        <taxon>Pedobacter</taxon>
    </lineage>
</organism>
<proteinExistence type="predicted"/>
<evidence type="ECO:0000313" key="1">
    <source>
        <dbReference type="EMBL" id="SMO99555.1"/>
    </source>
</evidence>
<evidence type="ECO:0000313" key="2">
    <source>
        <dbReference type="Proteomes" id="UP000320300"/>
    </source>
</evidence>
<dbReference type="Proteomes" id="UP000320300">
    <property type="component" value="Unassembled WGS sequence"/>
</dbReference>
<reference evidence="1 2" key="1">
    <citation type="submission" date="2017-05" db="EMBL/GenBank/DDBJ databases">
        <authorList>
            <person name="Varghese N."/>
            <person name="Submissions S."/>
        </authorList>
    </citation>
    <scope>NUCLEOTIDE SEQUENCE [LARGE SCALE GENOMIC DNA]</scope>
    <source>
        <strain evidence="1 2">DSM 19036</strain>
    </source>
</reference>
<name>A0A521FTJ7_9SPHI</name>
<protein>
    <submittedName>
        <fullName evidence="1">Uncharacterized protein</fullName>
    </submittedName>
</protein>